<gene>
    <name evidence="9" type="primary">ptrA_1</name>
    <name evidence="9" type="ORF">NCTC11343_01849</name>
</gene>
<dbReference type="Gene3D" id="3.30.830.10">
    <property type="entry name" value="Metalloenzyme, LuxS/M16 peptidase-like"/>
    <property type="match status" value="4"/>
</dbReference>
<dbReference type="InterPro" id="IPR007863">
    <property type="entry name" value="Peptidase_M16_C"/>
</dbReference>
<dbReference type="Pfam" id="PF05193">
    <property type="entry name" value="Peptidase_M16_C"/>
    <property type="match status" value="2"/>
</dbReference>
<dbReference type="InterPro" id="IPR011765">
    <property type="entry name" value="Pept_M16_N"/>
</dbReference>
<keyword evidence="4" id="KW-0862">Zinc</keyword>
<dbReference type="PANTHER" id="PTHR43690:SF34">
    <property type="entry name" value="ZINC PROTEASE PQQL-LIKE"/>
    <property type="match status" value="1"/>
</dbReference>
<keyword evidence="3 9" id="KW-0378">Hydrolase</keyword>
<protein>
    <submittedName>
        <fullName evidence="9">Protease 3</fullName>
        <ecNumber evidence="9">3.4.24.55</ecNumber>
    </submittedName>
</protein>
<dbReference type="GO" id="GO:0046872">
    <property type="term" value="F:metal ion binding"/>
    <property type="evidence" value="ECO:0007669"/>
    <property type="project" value="InterPro"/>
</dbReference>
<keyword evidence="2 9" id="KW-0645">Protease</keyword>
<reference evidence="9 10" key="1">
    <citation type="submission" date="2018-06" db="EMBL/GenBank/DDBJ databases">
        <authorList>
            <consortium name="Pathogen Informatics"/>
            <person name="Doyle S."/>
        </authorList>
    </citation>
    <scope>NUCLEOTIDE SEQUENCE [LARGE SCALE GENOMIC DNA]</scope>
    <source>
        <strain evidence="9 10">NCTC11343</strain>
    </source>
</reference>
<dbReference type="Pfam" id="PF00675">
    <property type="entry name" value="Peptidase_M16"/>
    <property type="match status" value="1"/>
</dbReference>
<evidence type="ECO:0000256" key="6">
    <source>
        <dbReference type="SAM" id="SignalP"/>
    </source>
</evidence>
<keyword evidence="6" id="KW-0732">Signal</keyword>
<dbReference type="RefSeq" id="WP_112374450.1">
    <property type="nucleotide sequence ID" value="NZ_CP069793.1"/>
</dbReference>
<proteinExistence type="inferred from homology"/>
<dbReference type="InterPro" id="IPR011249">
    <property type="entry name" value="Metalloenz_LuxS/M16"/>
</dbReference>
<evidence type="ECO:0000256" key="4">
    <source>
        <dbReference type="ARBA" id="ARBA00022833"/>
    </source>
</evidence>
<feature type="domain" description="Peptidase M16 N-terminal" evidence="7">
    <location>
        <begin position="66"/>
        <end position="185"/>
    </location>
</feature>
<feature type="chain" id="PRO_5035300831" evidence="6">
    <location>
        <begin position="23"/>
        <end position="951"/>
    </location>
</feature>
<evidence type="ECO:0000313" key="10">
    <source>
        <dbReference type="Proteomes" id="UP000251241"/>
    </source>
</evidence>
<feature type="domain" description="Peptidase M16 C-terminal" evidence="8">
    <location>
        <begin position="226"/>
        <end position="404"/>
    </location>
</feature>
<evidence type="ECO:0000259" key="7">
    <source>
        <dbReference type="Pfam" id="PF00675"/>
    </source>
</evidence>
<comment type="similarity">
    <text evidence="1">Belongs to the peptidase M16 family.</text>
</comment>
<evidence type="ECO:0000259" key="8">
    <source>
        <dbReference type="Pfam" id="PF05193"/>
    </source>
</evidence>
<sequence>MKFIKPLALAFLLPATFYIAEAKMPTTLTAEARAILSQDSLALNQKLPFDNEVITGKLKNGFTYFIRKNSEPKGRVTMYLGMKAGSILENEKQLGLAHFLEHMNFNGLKHFPKNELVNYLQKAGVRFGSDLNAYTSFDQTVYQLPIPSDDPELLKNGLQVMRDWAQDALLDGEEIDKERGVILEEKRGGRGVQQRLQDQYFPMLLNGSLYSKRLPIGTEQILKTFPYTEIRKFHEDWYRPDLQALIIVGDIDPKEMEERVKVLFSDMKMPKKALERKKYRVDLLNKNQFLAISDPELPYTVAQILIKSEKEKVSTVGDYRNELLKNVFNQMIAGRFSELMQQPNPPFMQAGGSISDFVANLNTFSLLVVPKPGELESGFKAMLTEFERIQKYGFTQTELDRAIADMKKGNEMSFIERDKKKSDSYVNRYLNYFIDDEPALSNENAYRLTKQLLPTLKLSEVNGLVKKYYTDLNRDVLVMGPEKDKANLPAESTVTGWVKAVEESPVTAYEDKVSNLPLLSKEPVKGTVLSSKSIDAVQAKELILSNGVKVILKPTDFKNDEIQIMAYSPGGTSGYSDADYFSASNASSLIDASGVGQMNNVELTKYLSGKDVSISPYISERYEGISGSTDKEGLKNAFELIYGYFTEPRLDQDIFQSTMTRAKGSLENRLSNPNNVFSDKVKEVLYGNNVRRQNPTVETINKIDRERALAIYKERFADASDFVFTIVGSFDENQIKPYLETYLASLPALKRGESYKDLNILEPSKGERVVVHKGKEEKASTQLAYYGDYTYNEIENVNMEALESVLTIKLLERLREKEGGVYGVGARASFSKLPKARYAFSIGFGSAVDKADALITSALDEVKKIQEKGPENGDIEKFLAEQQRQNELNLRENGYWLNYISSSYQNDLDLARYTRRIDNMKKVTSKSVQDVAGKYLKRDRLFEFILMPDSK</sequence>
<accession>A0A2X2ITI3</accession>
<dbReference type="Proteomes" id="UP000251241">
    <property type="component" value="Unassembled WGS sequence"/>
</dbReference>
<evidence type="ECO:0000256" key="3">
    <source>
        <dbReference type="ARBA" id="ARBA00022801"/>
    </source>
</evidence>
<name>A0A2X2ITI3_SPHMU</name>
<evidence type="ECO:0000256" key="5">
    <source>
        <dbReference type="ARBA" id="ARBA00023049"/>
    </source>
</evidence>
<dbReference type="GeneID" id="97181333"/>
<dbReference type="SUPFAM" id="SSF63411">
    <property type="entry name" value="LuxS/MPP-like metallohydrolase"/>
    <property type="match status" value="4"/>
</dbReference>
<dbReference type="AlphaFoldDB" id="A0A2X2ITI3"/>
<feature type="signal peptide" evidence="6">
    <location>
        <begin position="1"/>
        <end position="22"/>
    </location>
</feature>
<organism evidence="9 10">
    <name type="scientific">Sphingobacterium multivorum</name>
    <dbReference type="NCBI Taxonomy" id="28454"/>
    <lineage>
        <taxon>Bacteria</taxon>
        <taxon>Pseudomonadati</taxon>
        <taxon>Bacteroidota</taxon>
        <taxon>Sphingobacteriia</taxon>
        <taxon>Sphingobacteriales</taxon>
        <taxon>Sphingobacteriaceae</taxon>
        <taxon>Sphingobacterium</taxon>
    </lineage>
</organism>
<dbReference type="GO" id="GO:0006508">
    <property type="term" value="P:proteolysis"/>
    <property type="evidence" value="ECO:0007669"/>
    <property type="project" value="UniProtKB-KW"/>
</dbReference>
<evidence type="ECO:0000256" key="1">
    <source>
        <dbReference type="ARBA" id="ARBA00007261"/>
    </source>
</evidence>
<dbReference type="GO" id="GO:0004222">
    <property type="term" value="F:metalloendopeptidase activity"/>
    <property type="evidence" value="ECO:0007669"/>
    <property type="project" value="UniProtKB-EC"/>
</dbReference>
<evidence type="ECO:0000313" key="9">
    <source>
        <dbReference type="EMBL" id="SPZ85288.1"/>
    </source>
</evidence>
<dbReference type="EC" id="3.4.24.55" evidence="9"/>
<evidence type="ECO:0000256" key="2">
    <source>
        <dbReference type="ARBA" id="ARBA00022670"/>
    </source>
</evidence>
<keyword evidence="5" id="KW-0482">Metalloprotease</keyword>
<dbReference type="EMBL" id="UAUU01000008">
    <property type="protein sequence ID" value="SPZ85288.1"/>
    <property type="molecule type" value="Genomic_DNA"/>
</dbReference>
<dbReference type="PANTHER" id="PTHR43690">
    <property type="entry name" value="NARDILYSIN"/>
    <property type="match status" value="1"/>
</dbReference>
<dbReference type="InterPro" id="IPR050626">
    <property type="entry name" value="Peptidase_M16"/>
</dbReference>
<feature type="domain" description="Peptidase M16 C-terminal" evidence="8">
    <location>
        <begin position="702"/>
        <end position="877"/>
    </location>
</feature>